<dbReference type="PANTHER" id="PTHR35276">
    <property type="entry name" value="S-ADENOSYL-L-METHIONINE-DEPENDENT METHYLTRANSFERASES SUPERFAMILY PROTEIN"/>
    <property type="match status" value="1"/>
</dbReference>
<dbReference type="EMBL" id="DXBR01000061">
    <property type="protein sequence ID" value="HIZ39661.1"/>
    <property type="molecule type" value="Genomic_DNA"/>
</dbReference>
<dbReference type="InterPro" id="IPR029063">
    <property type="entry name" value="SAM-dependent_MTases_sf"/>
</dbReference>
<dbReference type="SUPFAM" id="SSF53335">
    <property type="entry name" value="S-adenosyl-L-methionine-dependent methyltransferases"/>
    <property type="match status" value="1"/>
</dbReference>
<accession>A0A9D2ELR0</accession>
<dbReference type="GO" id="GO:0008168">
    <property type="term" value="F:methyltransferase activity"/>
    <property type="evidence" value="ECO:0007669"/>
    <property type="project" value="UniProtKB-KW"/>
</dbReference>
<protein>
    <submittedName>
        <fullName evidence="2">Class I SAM-dependent methyltransferase</fullName>
    </submittedName>
</protein>
<dbReference type="Proteomes" id="UP000824049">
    <property type="component" value="Unassembled WGS sequence"/>
</dbReference>
<dbReference type="Gene3D" id="3.40.50.150">
    <property type="entry name" value="Vaccinia Virus protein VP39"/>
    <property type="match status" value="1"/>
</dbReference>
<evidence type="ECO:0000313" key="3">
    <source>
        <dbReference type="Proteomes" id="UP000824049"/>
    </source>
</evidence>
<sequence>MDIQEMALEKTKARMIKNGYEERLEQRPAASDDNNGGKNPGEDAAGDSAGENVWALLQDESGRKRVRLVLCGHEHMDEYFPEGSADLIMFNLGYLPGGDHSLATKPDTTLPALGKALALLKEGGLLSLIIYSGGDSGFEEKERVLAWLRELDPKRYMVLVEAFYNRPNNPPLPAFVRKLG</sequence>
<dbReference type="Pfam" id="PF06962">
    <property type="entry name" value="rRNA_methylase"/>
    <property type="match status" value="1"/>
</dbReference>
<dbReference type="GO" id="GO:0032259">
    <property type="term" value="P:methylation"/>
    <property type="evidence" value="ECO:0007669"/>
    <property type="project" value="UniProtKB-KW"/>
</dbReference>
<dbReference type="AlphaFoldDB" id="A0A9D2ELR0"/>
<organism evidence="2 3">
    <name type="scientific">Candidatus Anaerobutyricum stercoris</name>
    <dbReference type="NCBI Taxonomy" id="2838457"/>
    <lineage>
        <taxon>Bacteria</taxon>
        <taxon>Bacillati</taxon>
        <taxon>Bacillota</taxon>
        <taxon>Clostridia</taxon>
        <taxon>Lachnospirales</taxon>
        <taxon>Lachnospiraceae</taxon>
        <taxon>Anaerobutyricum</taxon>
    </lineage>
</organism>
<comment type="caution">
    <text evidence="2">The sequence shown here is derived from an EMBL/GenBank/DDBJ whole genome shotgun (WGS) entry which is preliminary data.</text>
</comment>
<name>A0A9D2ELR0_9FIRM</name>
<reference evidence="2" key="2">
    <citation type="submission" date="2021-04" db="EMBL/GenBank/DDBJ databases">
        <authorList>
            <person name="Gilroy R."/>
        </authorList>
    </citation>
    <scope>NUCLEOTIDE SEQUENCE</scope>
    <source>
        <strain evidence="2">CHK179-28034</strain>
    </source>
</reference>
<proteinExistence type="predicted"/>
<evidence type="ECO:0000313" key="2">
    <source>
        <dbReference type="EMBL" id="HIZ39661.1"/>
    </source>
</evidence>
<feature type="region of interest" description="Disordered" evidence="1">
    <location>
        <begin position="17"/>
        <end position="49"/>
    </location>
</feature>
<gene>
    <name evidence="2" type="ORF">H9968_07020</name>
</gene>
<reference evidence="2" key="1">
    <citation type="journal article" date="2021" name="PeerJ">
        <title>Extensive microbial diversity within the chicken gut microbiome revealed by metagenomics and culture.</title>
        <authorList>
            <person name="Gilroy R."/>
            <person name="Ravi A."/>
            <person name="Getino M."/>
            <person name="Pursley I."/>
            <person name="Horton D.L."/>
            <person name="Alikhan N.F."/>
            <person name="Baker D."/>
            <person name="Gharbi K."/>
            <person name="Hall N."/>
            <person name="Watson M."/>
            <person name="Adriaenssens E.M."/>
            <person name="Foster-Nyarko E."/>
            <person name="Jarju S."/>
            <person name="Secka A."/>
            <person name="Antonio M."/>
            <person name="Oren A."/>
            <person name="Chaudhuri R.R."/>
            <person name="La Ragione R."/>
            <person name="Hildebrand F."/>
            <person name="Pallen M.J."/>
        </authorList>
    </citation>
    <scope>NUCLEOTIDE SEQUENCE</scope>
    <source>
        <strain evidence="2">CHK179-28034</strain>
    </source>
</reference>
<dbReference type="InterPro" id="IPR010719">
    <property type="entry name" value="MnmM_MeTrfase"/>
</dbReference>
<keyword evidence="2" id="KW-0489">Methyltransferase</keyword>
<evidence type="ECO:0000256" key="1">
    <source>
        <dbReference type="SAM" id="MobiDB-lite"/>
    </source>
</evidence>
<dbReference type="PANTHER" id="PTHR35276:SF1">
    <property type="entry name" value="TRNA (MNM(5)S(2)U34)-METHYLTRANSFERASE, CHLOROPLASTIC"/>
    <property type="match status" value="1"/>
</dbReference>
<keyword evidence="2" id="KW-0808">Transferase</keyword>